<dbReference type="InterPro" id="IPR003594">
    <property type="entry name" value="HATPase_dom"/>
</dbReference>
<dbReference type="OrthoDB" id="3871793at2"/>
<dbReference type="AlphaFoldDB" id="A0A4R5B7U2"/>
<dbReference type="Proteomes" id="UP000295578">
    <property type="component" value="Unassembled WGS sequence"/>
</dbReference>
<proteinExistence type="predicted"/>
<gene>
    <name evidence="3" type="ORF">E1293_16915</name>
</gene>
<evidence type="ECO:0000259" key="2">
    <source>
        <dbReference type="Pfam" id="PF13581"/>
    </source>
</evidence>
<evidence type="ECO:0000313" key="3">
    <source>
        <dbReference type="EMBL" id="TDD82358.1"/>
    </source>
</evidence>
<keyword evidence="3" id="KW-0547">Nucleotide-binding</keyword>
<keyword evidence="4" id="KW-1185">Reference proteome</keyword>
<dbReference type="PANTHER" id="PTHR35526:SF3">
    <property type="entry name" value="ANTI-SIGMA-F FACTOR RSBW"/>
    <property type="match status" value="1"/>
</dbReference>
<protein>
    <submittedName>
        <fullName evidence="3">ATP-binding protein</fullName>
    </submittedName>
</protein>
<dbReference type="EMBL" id="SMKY01000066">
    <property type="protein sequence ID" value="TDD82358.1"/>
    <property type="molecule type" value="Genomic_DNA"/>
</dbReference>
<feature type="domain" description="Histidine kinase/HSP90-like ATPase" evidence="2">
    <location>
        <begin position="15"/>
        <end position="129"/>
    </location>
</feature>
<dbReference type="SUPFAM" id="SSF55874">
    <property type="entry name" value="ATPase domain of HSP90 chaperone/DNA topoisomerase II/histidine kinase"/>
    <property type="match status" value="1"/>
</dbReference>
<dbReference type="Pfam" id="PF13581">
    <property type="entry name" value="HATPase_c_2"/>
    <property type="match status" value="1"/>
</dbReference>
<dbReference type="PANTHER" id="PTHR35526">
    <property type="entry name" value="ANTI-SIGMA-F FACTOR RSBW-RELATED"/>
    <property type="match status" value="1"/>
</dbReference>
<keyword evidence="1" id="KW-0723">Serine/threonine-protein kinase</keyword>
<reference evidence="3 4" key="1">
    <citation type="submission" date="2019-03" db="EMBL/GenBank/DDBJ databases">
        <title>Draft genome sequences of novel Actinobacteria.</title>
        <authorList>
            <person name="Sahin N."/>
            <person name="Ay H."/>
            <person name="Saygin H."/>
        </authorList>
    </citation>
    <scope>NUCLEOTIDE SEQUENCE [LARGE SCALE GENOMIC DNA]</scope>
    <source>
        <strain evidence="3 4">DSM 45941</strain>
    </source>
</reference>
<keyword evidence="1" id="KW-0808">Transferase</keyword>
<evidence type="ECO:0000256" key="1">
    <source>
        <dbReference type="ARBA" id="ARBA00022527"/>
    </source>
</evidence>
<comment type="caution">
    <text evidence="3">The sequence shown here is derived from an EMBL/GenBank/DDBJ whole genome shotgun (WGS) entry which is preliminary data.</text>
</comment>
<organism evidence="3 4">
    <name type="scientific">Actinomadura darangshiensis</name>
    <dbReference type="NCBI Taxonomy" id="705336"/>
    <lineage>
        <taxon>Bacteria</taxon>
        <taxon>Bacillati</taxon>
        <taxon>Actinomycetota</taxon>
        <taxon>Actinomycetes</taxon>
        <taxon>Streptosporangiales</taxon>
        <taxon>Thermomonosporaceae</taxon>
        <taxon>Actinomadura</taxon>
    </lineage>
</organism>
<dbReference type="RefSeq" id="WP_132198367.1">
    <property type="nucleotide sequence ID" value="NZ_SMKY01000066.1"/>
</dbReference>
<dbReference type="GO" id="GO:0004674">
    <property type="term" value="F:protein serine/threonine kinase activity"/>
    <property type="evidence" value="ECO:0007669"/>
    <property type="project" value="UniProtKB-KW"/>
</dbReference>
<accession>A0A4R5B7U2</accession>
<keyword evidence="1" id="KW-0418">Kinase</keyword>
<sequence length="136" mass="14723">MTISEVIAALTLPGVEQAAKFVRVFARDVLGEGHPSLPDVQTCVNEAFTNAVEHTASGRRRRGRVTVMFSVLGGDVLAEVTDDGALGARPVMQDDPLAESGRGLRIIEALSLEWGVREDGERTTVWMRFPGPPPLR</sequence>
<dbReference type="CDD" id="cd16936">
    <property type="entry name" value="HATPase_RsbW-like"/>
    <property type="match status" value="1"/>
</dbReference>
<dbReference type="GO" id="GO:0005524">
    <property type="term" value="F:ATP binding"/>
    <property type="evidence" value="ECO:0007669"/>
    <property type="project" value="UniProtKB-KW"/>
</dbReference>
<dbReference type="Gene3D" id="3.30.565.10">
    <property type="entry name" value="Histidine kinase-like ATPase, C-terminal domain"/>
    <property type="match status" value="1"/>
</dbReference>
<name>A0A4R5B7U2_9ACTN</name>
<keyword evidence="3" id="KW-0067">ATP-binding</keyword>
<dbReference type="InterPro" id="IPR036890">
    <property type="entry name" value="HATPase_C_sf"/>
</dbReference>
<evidence type="ECO:0000313" key="4">
    <source>
        <dbReference type="Proteomes" id="UP000295578"/>
    </source>
</evidence>
<dbReference type="InterPro" id="IPR050267">
    <property type="entry name" value="Anti-sigma-factor_SerPK"/>
</dbReference>